<sequence length="76" mass="8655">QETPEVFLESIDLNLVGEAADWVDSTPQYQIFTEQLNVPTREDVEDFKIAFMSRFPSKNANDKGEDSIQEDTSNLT</sequence>
<protein>
    <submittedName>
        <fullName evidence="2">Uncharacterized protein</fullName>
    </submittedName>
</protein>
<dbReference type="Proteomes" id="UP000285326">
    <property type="component" value="Unassembled WGS sequence"/>
</dbReference>
<reference evidence="2 3" key="1">
    <citation type="journal article" date="2018" name="BMC Genomics">
        <title>Comparative genome analyses reveal sequence features reflecting distinct modes of host-adaptation between dicot and monocot powdery mildew.</title>
        <authorList>
            <person name="Wu Y."/>
            <person name="Ma X."/>
            <person name="Pan Z."/>
            <person name="Kale S.D."/>
            <person name="Song Y."/>
            <person name="King H."/>
            <person name="Zhang Q."/>
            <person name="Presley C."/>
            <person name="Deng X."/>
            <person name="Wei C.I."/>
            <person name="Xiao S."/>
        </authorList>
    </citation>
    <scope>NUCLEOTIDE SEQUENCE [LARGE SCALE GENOMIC DNA]</scope>
    <source>
        <strain evidence="2">UMSG1</strain>
    </source>
</reference>
<gene>
    <name evidence="2" type="ORF">GcM1_229023</name>
</gene>
<dbReference type="EMBL" id="MCBS01022973">
    <property type="protein sequence ID" value="RKF76092.1"/>
    <property type="molecule type" value="Genomic_DNA"/>
</dbReference>
<comment type="caution">
    <text evidence="2">The sequence shown here is derived from an EMBL/GenBank/DDBJ whole genome shotgun (WGS) entry which is preliminary data.</text>
</comment>
<dbReference type="AlphaFoldDB" id="A0A420INL8"/>
<feature type="non-terminal residue" evidence="2">
    <location>
        <position position="1"/>
    </location>
</feature>
<proteinExistence type="predicted"/>
<feature type="region of interest" description="Disordered" evidence="1">
    <location>
        <begin position="56"/>
        <end position="76"/>
    </location>
</feature>
<evidence type="ECO:0000313" key="2">
    <source>
        <dbReference type="EMBL" id="RKF76092.1"/>
    </source>
</evidence>
<organism evidence="2 3">
    <name type="scientific">Golovinomyces cichoracearum</name>
    <dbReference type="NCBI Taxonomy" id="62708"/>
    <lineage>
        <taxon>Eukaryota</taxon>
        <taxon>Fungi</taxon>
        <taxon>Dikarya</taxon>
        <taxon>Ascomycota</taxon>
        <taxon>Pezizomycotina</taxon>
        <taxon>Leotiomycetes</taxon>
        <taxon>Erysiphales</taxon>
        <taxon>Erysiphaceae</taxon>
        <taxon>Golovinomyces</taxon>
    </lineage>
</organism>
<name>A0A420INL8_9PEZI</name>
<evidence type="ECO:0000313" key="3">
    <source>
        <dbReference type="Proteomes" id="UP000285326"/>
    </source>
</evidence>
<evidence type="ECO:0000256" key="1">
    <source>
        <dbReference type="SAM" id="MobiDB-lite"/>
    </source>
</evidence>
<accession>A0A420INL8</accession>